<feature type="transmembrane region" description="Helical" evidence="1">
    <location>
        <begin position="70"/>
        <end position="88"/>
    </location>
</feature>
<keyword evidence="3" id="KW-1185">Reference proteome</keyword>
<evidence type="ECO:0000313" key="3">
    <source>
        <dbReference type="Proteomes" id="UP001385951"/>
    </source>
</evidence>
<evidence type="ECO:0000256" key="1">
    <source>
        <dbReference type="SAM" id="Phobius"/>
    </source>
</evidence>
<reference evidence="2 3" key="1">
    <citation type="submission" date="2022-09" db="EMBL/GenBank/DDBJ databases">
        <authorList>
            <person name="Palmer J.M."/>
        </authorList>
    </citation>
    <scope>NUCLEOTIDE SEQUENCE [LARGE SCALE GENOMIC DNA]</scope>
    <source>
        <strain evidence="2 3">DSM 7382</strain>
    </source>
</reference>
<proteinExistence type="predicted"/>
<evidence type="ECO:0000313" key="2">
    <source>
        <dbReference type="EMBL" id="KAK7695795.1"/>
    </source>
</evidence>
<sequence>MTQLFRDMRTYGYVAILLFSAAVLGIDAYFASIFLPNLHRDFTIFAIVVPSLTILVFIAILSWSQPRVDAFILFILGSLWLAMGAWSADIIGTTQCDALTDQTIQTKNGTLKARSYCYEMKVIEAFSWLLFCLFAICFFILISLTTRSKTLGRPFAWREPIVELPWFNQWPGWPEDTRYPGSPGGYAYPAGVPMTAGGGMTYGPWWLRCSAGCRTSGHDSTWCQWWTAHCYSGPRFDHRLRFRLV</sequence>
<keyword evidence="1" id="KW-0812">Transmembrane</keyword>
<organism evidence="2 3">
    <name type="scientific">Cerrena zonata</name>
    <dbReference type="NCBI Taxonomy" id="2478898"/>
    <lineage>
        <taxon>Eukaryota</taxon>
        <taxon>Fungi</taxon>
        <taxon>Dikarya</taxon>
        <taxon>Basidiomycota</taxon>
        <taxon>Agaricomycotina</taxon>
        <taxon>Agaricomycetes</taxon>
        <taxon>Polyporales</taxon>
        <taxon>Cerrenaceae</taxon>
        <taxon>Cerrena</taxon>
    </lineage>
</organism>
<keyword evidence="1" id="KW-0472">Membrane</keyword>
<protein>
    <recommendedName>
        <fullName evidence="4">MARVEL domain-containing protein</fullName>
    </recommendedName>
</protein>
<feature type="transmembrane region" description="Helical" evidence="1">
    <location>
        <begin position="12"/>
        <end position="36"/>
    </location>
</feature>
<accession>A0AAW0GX28</accession>
<comment type="caution">
    <text evidence="2">The sequence shown here is derived from an EMBL/GenBank/DDBJ whole genome shotgun (WGS) entry which is preliminary data.</text>
</comment>
<gene>
    <name evidence="2" type="ORF">QCA50_000433</name>
</gene>
<feature type="transmembrane region" description="Helical" evidence="1">
    <location>
        <begin position="125"/>
        <end position="144"/>
    </location>
</feature>
<keyword evidence="1" id="KW-1133">Transmembrane helix</keyword>
<dbReference type="AlphaFoldDB" id="A0AAW0GX28"/>
<evidence type="ECO:0008006" key="4">
    <source>
        <dbReference type="Google" id="ProtNLM"/>
    </source>
</evidence>
<feature type="transmembrane region" description="Helical" evidence="1">
    <location>
        <begin position="42"/>
        <end position="63"/>
    </location>
</feature>
<dbReference type="Proteomes" id="UP001385951">
    <property type="component" value="Unassembled WGS sequence"/>
</dbReference>
<name>A0AAW0GX28_9APHY</name>
<dbReference type="EMBL" id="JASBNA010000001">
    <property type="protein sequence ID" value="KAK7695795.1"/>
    <property type="molecule type" value="Genomic_DNA"/>
</dbReference>